<feature type="compositionally biased region" description="Basic and acidic residues" evidence="1">
    <location>
        <begin position="47"/>
        <end position="76"/>
    </location>
</feature>
<evidence type="ECO:0000256" key="1">
    <source>
        <dbReference type="SAM" id="MobiDB-lite"/>
    </source>
</evidence>
<dbReference type="EMBL" id="JAXIOK010000007">
    <property type="protein sequence ID" value="KAK4766528.1"/>
    <property type="molecule type" value="Genomic_DNA"/>
</dbReference>
<accession>A0AAN7KCT1</accession>
<gene>
    <name evidence="2" type="ORF">SAY87_008170</name>
</gene>
<protein>
    <submittedName>
        <fullName evidence="2">Uncharacterized protein</fullName>
    </submittedName>
</protein>
<name>A0AAN7KCT1_9MYRT</name>
<sequence length="134" mass="15899">MRTTNCGRRQAETTKSSYEDKKSNVTATSEKWTVSSRIPFLLPSSRTELDVHEHNPQQRRGEVHRSRSVHREETTKRKSLTPELRMKMKLQKHQESRNHREQIGQIAMTWEADLERRKIEAKTVIYARISRTEQ</sequence>
<dbReference type="Proteomes" id="UP001345219">
    <property type="component" value="Chromosome 7"/>
</dbReference>
<feature type="region of interest" description="Disordered" evidence="1">
    <location>
        <begin position="1"/>
        <end position="30"/>
    </location>
</feature>
<keyword evidence="3" id="KW-1185">Reference proteome</keyword>
<evidence type="ECO:0000313" key="2">
    <source>
        <dbReference type="EMBL" id="KAK4766528.1"/>
    </source>
</evidence>
<feature type="region of interest" description="Disordered" evidence="1">
    <location>
        <begin position="47"/>
        <end position="81"/>
    </location>
</feature>
<dbReference type="AlphaFoldDB" id="A0AAN7KCT1"/>
<comment type="caution">
    <text evidence="2">The sequence shown here is derived from an EMBL/GenBank/DDBJ whole genome shotgun (WGS) entry which is preliminary data.</text>
</comment>
<proteinExistence type="predicted"/>
<feature type="compositionally biased region" description="Basic and acidic residues" evidence="1">
    <location>
        <begin position="9"/>
        <end position="23"/>
    </location>
</feature>
<organism evidence="2 3">
    <name type="scientific">Trapa incisa</name>
    <dbReference type="NCBI Taxonomy" id="236973"/>
    <lineage>
        <taxon>Eukaryota</taxon>
        <taxon>Viridiplantae</taxon>
        <taxon>Streptophyta</taxon>
        <taxon>Embryophyta</taxon>
        <taxon>Tracheophyta</taxon>
        <taxon>Spermatophyta</taxon>
        <taxon>Magnoliopsida</taxon>
        <taxon>eudicotyledons</taxon>
        <taxon>Gunneridae</taxon>
        <taxon>Pentapetalae</taxon>
        <taxon>rosids</taxon>
        <taxon>malvids</taxon>
        <taxon>Myrtales</taxon>
        <taxon>Lythraceae</taxon>
        <taxon>Trapa</taxon>
    </lineage>
</organism>
<reference evidence="2 3" key="1">
    <citation type="journal article" date="2023" name="Hortic Res">
        <title>Pangenome of water caltrop reveals structural variations and asymmetric subgenome divergence after allopolyploidization.</title>
        <authorList>
            <person name="Zhang X."/>
            <person name="Chen Y."/>
            <person name="Wang L."/>
            <person name="Yuan Y."/>
            <person name="Fang M."/>
            <person name="Shi L."/>
            <person name="Lu R."/>
            <person name="Comes H.P."/>
            <person name="Ma Y."/>
            <person name="Chen Y."/>
            <person name="Huang G."/>
            <person name="Zhou Y."/>
            <person name="Zheng Z."/>
            <person name="Qiu Y."/>
        </authorList>
    </citation>
    <scope>NUCLEOTIDE SEQUENCE [LARGE SCALE GENOMIC DNA]</scope>
    <source>
        <tissue evidence="2">Roots</tissue>
    </source>
</reference>
<evidence type="ECO:0000313" key="3">
    <source>
        <dbReference type="Proteomes" id="UP001345219"/>
    </source>
</evidence>